<dbReference type="Gene3D" id="3.30.1330.40">
    <property type="entry name" value="RutC-like"/>
    <property type="match status" value="1"/>
</dbReference>
<protein>
    <submittedName>
        <fullName evidence="2">RidA family protein</fullName>
    </submittedName>
</protein>
<dbReference type="SUPFAM" id="SSF55298">
    <property type="entry name" value="YjgF-like"/>
    <property type="match status" value="1"/>
</dbReference>
<reference evidence="2" key="1">
    <citation type="submission" date="2021-12" db="EMBL/GenBank/DDBJ databases">
        <title>Discovery of the Pendulisporaceae a myxobacterial family with distinct sporulation behavior and unique specialized metabolism.</title>
        <authorList>
            <person name="Garcia R."/>
            <person name="Popoff A."/>
            <person name="Bader C.D."/>
            <person name="Loehr J."/>
            <person name="Walesch S."/>
            <person name="Walt C."/>
            <person name="Boldt J."/>
            <person name="Bunk B."/>
            <person name="Haeckl F.J.F.P.J."/>
            <person name="Gunesch A.P."/>
            <person name="Birkelbach J."/>
            <person name="Nuebel U."/>
            <person name="Pietschmann T."/>
            <person name="Bach T."/>
            <person name="Mueller R."/>
        </authorList>
    </citation>
    <scope>NUCLEOTIDE SEQUENCE</scope>
    <source>
        <strain evidence="2">MSr11367</strain>
    </source>
</reference>
<proteinExistence type="inferred from homology"/>
<evidence type="ECO:0000256" key="1">
    <source>
        <dbReference type="ARBA" id="ARBA00010552"/>
    </source>
</evidence>
<dbReference type="PANTHER" id="PTHR11803:SF58">
    <property type="entry name" value="PROTEIN HMF1-RELATED"/>
    <property type="match status" value="1"/>
</dbReference>
<comment type="similarity">
    <text evidence="1">Belongs to the RutC family.</text>
</comment>
<dbReference type="RefSeq" id="WP_394835216.1">
    <property type="nucleotide sequence ID" value="NZ_CP089929.1"/>
</dbReference>
<evidence type="ECO:0000313" key="2">
    <source>
        <dbReference type="EMBL" id="WXB05569.1"/>
    </source>
</evidence>
<dbReference type="EMBL" id="CP089983">
    <property type="protein sequence ID" value="WXB05569.1"/>
    <property type="molecule type" value="Genomic_DNA"/>
</dbReference>
<accession>A0ABZ2L3S8</accession>
<dbReference type="Pfam" id="PF01042">
    <property type="entry name" value="Ribonuc_L-PSP"/>
    <property type="match status" value="1"/>
</dbReference>
<dbReference type="InterPro" id="IPR035959">
    <property type="entry name" value="RutC-like_sf"/>
</dbReference>
<evidence type="ECO:0000313" key="3">
    <source>
        <dbReference type="Proteomes" id="UP001374803"/>
    </source>
</evidence>
<keyword evidence="3" id="KW-1185">Reference proteome</keyword>
<dbReference type="Proteomes" id="UP001374803">
    <property type="component" value="Chromosome"/>
</dbReference>
<dbReference type="InterPro" id="IPR006175">
    <property type="entry name" value="YjgF/YER057c/UK114"/>
</dbReference>
<name>A0ABZ2L3S8_9BACT</name>
<sequence length="137" mass="14838">MSSSASSARHINPPELVTPPGYSHVVEVGPGRTIYTSGQISIDAKGNVVGVGDMRAQVEQVFTNVRAALAAAGTDFGHVIKLTIFMTDVRPETLTVFREVRDRYIDVGRAPASSLVQVFRLVRPELLVEMEAIAYVP</sequence>
<dbReference type="PANTHER" id="PTHR11803">
    <property type="entry name" value="2-IMINOBUTANOATE/2-IMINOPROPANOATE DEAMINASE RIDA"/>
    <property type="match status" value="1"/>
</dbReference>
<gene>
    <name evidence="2" type="ORF">LVJ94_52830</name>
</gene>
<organism evidence="2 3">
    <name type="scientific">Pendulispora rubella</name>
    <dbReference type="NCBI Taxonomy" id="2741070"/>
    <lineage>
        <taxon>Bacteria</taxon>
        <taxon>Pseudomonadati</taxon>
        <taxon>Myxococcota</taxon>
        <taxon>Myxococcia</taxon>
        <taxon>Myxococcales</taxon>
        <taxon>Sorangiineae</taxon>
        <taxon>Pendulisporaceae</taxon>
        <taxon>Pendulispora</taxon>
    </lineage>
</organism>
<dbReference type="CDD" id="cd00448">
    <property type="entry name" value="YjgF_YER057c_UK114_family"/>
    <property type="match status" value="1"/>
</dbReference>